<evidence type="ECO:0000259" key="9">
    <source>
        <dbReference type="PROSITE" id="PS51831"/>
    </source>
</evidence>
<dbReference type="PIRSF" id="PIRSF006288">
    <property type="entry name" value="PII_uridyltransf"/>
    <property type="match status" value="1"/>
</dbReference>
<evidence type="ECO:0000256" key="3">
    <source>
        <dbReference type="ARBA" id="ARBA00022737"/>
    </source>
</evidence>
<gene>
    <name evidence="7" type="primary">glnD</name>
    <name evidence="10" type="ORF">E5K04_01200</name>
</gene>
<keyword evidence="4 7" id="KW-0378">Hydrolase</keyword>
<dbReference type="PANTHER" id="PTHR47320:SF1">
    <property type="entry name" value="BIFUNCTIONAL URIDYLYLTRANSFERASE_URIDYLYL-REMOVING ENZYME"/>
    <property type="match status" value="1"/>
</dbReference>
<feature type="region of interest" description="Uridylyltransferase" evidence="7">
    <location>
        <begin position="1"/>
        <end position="322"/>
    </location>
</feature>
<dbReference type="EC" id="3.1.4.-" evidence="7"/>
<keyword evidence="3" id="KW-0677">Repeat</keyword>
<dbReference type="Gene3D" id="1.10.3210.10">
    <property type="entry name" value="Hypothetical protein af1432"/>
    <property type="match status" value="1"/>
</dbReference>
<dbReference type="SUPFAM" id="SSF109604">
    <property type="entry name" value="HD-domain/PDEase-like"/>
    <property type="match status" value="1"/>
</dbReference>
<dbReference type="Pfam" id="PF08335">
    <property type="entry name" value="GlnD_UR_UTase"/>
    <property type="match status" value="1"/>
</dbReference>
<dbReference type="OrthoDB" id="9758038at2"/>
<organism evidence="10 11">
    <name type="scientific">Crenobacter intestini</name>
    <dbReference type="NCBI Taxonomy" id="2563443"/>
    <lineage>
        <taxon>Bacteria</taxon>
        <taxon>Pseudomonadati</taxon>
        <taxon>Pseudomonadota</taxon>
        <taxon>Betaproteobacteria</taxon>
        <taxon>Neisseriales</taxon>
        <taxon>Neisseriaceae</taxon>
        <taxon>Crenobacter</taxon>
    </lineage>
</organism>
<dbReference type="Pfam" id="PF01909">
    <property type="entry name" value="NTP_transf_2"/>
    <property type="match status" value="1"/>
</dbReference>
<evidence type="ECO:0000259" key="8">
    <source>
        <dbReference type="PROSITE" id="PS51671"/>
    </source>
</evidence>
<evidence type="ECO:0000256" key="6">
    <source>
        <dbReference type="ARBA" id="ARBA00023268"/>
    </source>
</evidence>
<evidence type="ECO:0000256" key="5">
    <source>
        <dbReference type="ARBA" id="ARBA00022842"/>
    </source>
</evidence>
<keyword evidence="1 7" id="KW-0808">Transferase</keyword>
<dbReference type="CDD" id="cd05401">
    <property type="entry name" value="NT_GlnE_GlnD_like"/>
    <property type="match status" value="1"/>
</dbReference>
<comment type="caution">
    <text evidence="10">The sequence shown here is derived from an EMBL/GenBank/DDBJ whole genome shotgun (WGS) entry which is preliminary data.</text>
</comment>
<comment type="similarity">
    <text evidence="7">Belongs to the GlnD family.</text>
</comment>
<dbReference type="PROSITE" id="PS51671">
    <property type="entry name" value="ACT"/>
    <property type="match status" value="2"/>
</dbReference>
<dbReference type="SMART" id="SM00471">
    <property type="entry name" value="HDc"/>
    <property type="match status" value="1"/>
</dbReference>
<dbReference type="SUPFAM" id="SSF55021">
    <property type="entry name" value="ACT-like"/>
    <property type="match status" value="2"/>
</dbReference>
<dbReference type="CDD" id="cd00077">
    <property type="entry name" value="HDc"/>
    <property type="match status" value="1"/>
</dbReference>
<dbReference type="Pfam" id="PF01966">
    <property type="entry name" value="HD"/>
    <property type="match status" value="1"/>
</dbReference>
<feature type="domain" description="HD" evidence="9">
    <location>
        <begin position="440"/>
        <end position="562"/>
    </location>
</feature>
<dbReference type="CDD" id="cd04900">
    <property type="entry name" value="ACT_UUR-like_1"/>
    <property type="match status" value="1"/>
</dbReference>
<dbReference type="RefSeq" id="WP_136551075.1">
    <property type="nucleotide sequence ID" value="NZ_STGJ01000001.1"/>
</dbReference>
<comment type="catalytic activity">
    <reaction evidence="7">
        <text>[protein-PII]-L-tyrosine + UTP = [protein-PII]-uridylyl-L-tyrosine + diphosphate</text>
        <dbReference type="Rhea" id="RHEA:13673"/>
        <dbReference type="Rhea" id="RHEA-COMP:12147"/>
        <dbReference type="Rhea" id="RHEA-COMP:12148"/>
        <dbReference type="ChEBI" id="CHEBI:33019"/>
        <dbReference type="ChEBI" id="CHEBI:46398"/>
        <dbReference type="ChEBI" id="CHEBI:46858"/>
        <dbReference type="ChEBI" id="CHEBI:90602"/>
        <dbReference type="EC" id="2.7.7.59"/>
    </reaction>
</comment>
<evidence type="ECO:0000256" key="1">
    <source>
        <dbReference type="ARBA" id="ARBA00022679"/>
    </source>
</evidence>
<dbReference type="Proteomes" id="UP000308891">
    <property type="component" value="Unassembled WGS sequence"/>
</dbReference>
<proteinExistence type="inferred from homology"/>
<comment type="domain">
    <text evidence="7">Has four distinct domains: an N-terminal nucleotidyltransferase (NT) domain responsible for UTase activity, a central HD domain that encodes UR activity, and two C-terminal ACT domains that seem to have a role in glutamine sensing.</text>
</comment>
<comment type="function">
    <text evidence="7">Modifies, by uridylylation and deuridylylation, the PII regulatory proteins (GlnB and homologs), in response to the nitrogen status of the cell that GlnD senses through the glutamine level. Under low glutamine levels, catalyzes the conversion of the PII proteins and UTP to PII-UMP and PPi, while under higher glutamine levels, GlnD hydrolyzes PII-UMP to PII and UMP (deuridylylation). Thus, controls uridylylation state and activity of the PII proteins, and plays an important role in the regulation of nitrogen metabolism.</text>
</comment>
<evidence type="ECO:0000256" key="4">
    <source>
        <dbReference type="ARBA" id="ARBA00022801"/>
    </source>
</evidence>
<feature type="domain" description="ACT" evidence="8">
    <location>
        <begin position="680"/>
        <end position="763"/>
    </location>
</feature>
<keyword evidence="2 7" id="KW-0548">Nucleotidyltransferase</keyword>
<dbReference type="EMBL" id="STGJ01000001">
    <property type="protein sequence ID" value="TIC87064.1"/>
    <property type="molecule type" value="Genomic_DNA"/>
</dbReference>
<evidence type="ECO:0000313" key="10">
    <source>
        <dbReference type="EMBL" id="TIC87064.1"/>
    </source>
</evidence>
<dbReference type="InterPro" id="IPR003607">
    <property type="entry name" value="HD/PDEase_dom"/>
</dbReference>
<comment type="cofactor">
    <cofactor evidence="7">
        <name>Mg(2+)</name>
        <dbReference type="ChEBI" id="CHEBI:18420"/>
    </cofactor>
</comment>
<reference evidence="10 11" key="1">
    <citation type="submission" date="2019-04" db="EMBL/GenBank/DDBJ databases">
        <title>Crenobacter sp. nov.</title>
        <authorList>
            <person name="Shi S."/>
        </authorList>
    </citation>
    <scope>NUCLEOTIDE SEQUENCE [LARGE SCALE GENOMIC DNA]</scope>
    <source>
        <strain evidence="10 11">GY 70310</strain>
    </source>
</reference>
<evidence type="ECO:0000313" key="11">
    <source>
        <dbReference type="Proteomes" id="UP000308891"/>
    </source>
</evidence>
<dbReference type="NCBIfam" id="NF002837">
    <property type="entry name" value="PRK03059.1"/>
    <property type="match status" value="1"/>
</dbReference>
<protein>
    <recommendedName>
        <fullName evidence="7">Bifunctional uridylyltransferase/uridylyl-removing enzyme</fullName>
        <shortName evidence="7">UTase/UR</shortName>
    </recommendedName>
    <alternativeName>
        <fullName evidence="7">Bifunctional [protein-PII] modification enzyme</fullName>
    </alternativeName>
    <alternativeName>
        <fullName evidence="7">Bifunctional nitrogen sensor protein</fullName>
    </alternativeName>
    <domain>
        <recommendedName>
            <fullName evidence="7">[Protein-PII] uridylyltransferase</fullName>
            <shortName evidence="7">PII uridylyltransferase</shortName>
            <shortName evidence="7">UTase</shortName>
            <ecNumber evidence="7">2.7.7.59</ecNumber>
        </recommendedName>
    </domain>
    <domain>
        <recommendedName>
            <fullName evidence="7">[Protein-PII]-UMP uridylyl-removing enzyme</fullName>
            <shortName evidence="7">UR</shortName>
            <ecNumber evidence="7">3.1.4.-</ecNumber>
        </recommendedName>
    </domain>
</protein>
<dbReference type="GO" id="GO:0008773">
    <property type="term" value="F:[protein-PII] uridylyltransferase activity"/>
    <property type="evidence" value="ECO:0007669"/>
    <property type="project" value="UniProtKB-UniRule"/>
</dbReference>
<keyword evidence="6 7" id="KW-0511">Multifunctional enzyme</keyword>
<dbReference type="InterPro" id="IPR010043">
    <property type="entry name" value="UTase/UR"/>
</dbReference>
<dbReference type="InterPro" id="IPR013546">
    <property type="entry name" value="PII_UdlTrfase/GS_AdlTrfase"/>
</dbReference>
<name>A0A4T0V5N4_9NEIS</name>
<dbReference type="InterPro" id="IPR002912">
    <property type="entry name" value="ACT_dom"/>
</dbReference>
<dbReference type="SUPFAM" id="SSF81301">
    <property type="entry name" value="Nucleotidyltransferase"/>
    <property type="match status" value="1"/>
</dbReference>
<dbReference type="EC" id="2.7.7.59" evidence="7"/>
<dbReference type="InterPro" id="IPR043519">
    <property type="entry name" value="NT_sf"/>
</dbReference>
<feature type="domain" description="ACT" evidence="8">
    <location>
        <begin position="789"/>
        <end position="857"/>
    </location>
</feature>
<dbReference type="NCBIfam" id="TIGR01693">
    <property type="entry name" value="UTase_glnD"/>
    <property type="match status" value="1"/>
</dbReference>
<dbReference type="InterPro" id="IPR002934">
    <property type="entry name" value="Polymerase_NTP_transf_dom"/>
</dbReference>
<keyword evidence="11" id="KW-1185">Reference proteome</keyword>
<dbReference type="CDD" id="cd04899">
    <property type="entry name" value="ACT_ACR-UUR-like_2"/>
    <property type="match status" value="1"/>
</dbReference>
<dbReference type="GO" id="GO:0008081">
    <property type="term" value="F:phosphoric diester hydrolase activity"/>
    <property type="evidence" value="ECO:0007669"/>
    <property type="project" value="UniProtKB-UniRule"/>
</dbReference>
<dbReference type="SUPFAM" id="SSF81593">
    <property type="entry name" value="Nucleotidyltransferase substrate binding subunit/domain"/>
    <property type="match status" value="1"/>
</dbReference>
<dbReference type="PROSITE" id="PS51831">
    <property type="entry name" value="HD"/>
    <property type="match status" value="1"/>
</dbReference>
<comment type="activity regulation">
    <text evidence="7">Uridylyltransferase (UTase) activity is inhibited by glutamine, while glutamine activates uridylyl-removing (UR) activity.</text>
</comment>
<accession>A0A4T0V5N4</accession>
<comment type="catalytic activity">
    <reaction evidence="7">
        <text>[protein-PII]-uridylyl-L-tyrosine + H2O = [protein-PII]-L-tyrosine + UMP + H(+)</text>
        <dbReference type="Rhea" id="RHEA:48600"/>
        <dbReference type="Rhea" id="RHEA-COMP:12147"/>
        <dbReference type="Rhea" id="RHEA-COMP:12148"/>
        <dbReference type="ChEBI" id="CHEBI:15377"/>
        <dbReference type="ChEBI" id="CHEBI:15378"/>
        <dbReference type="ChEBI" id="CHEBI:46858"/>
        <dbReference type="ChEBI" id="CHEBI:57865"/>
        <dbReference type="ChEBI" id="CHEBI:90602"/>
    </reaction>
</comment>
<dbReference type="Gene3D" id="3.30.70.260">
    <property type="match status" value="1"/>
</dbReference>
<dbReference type="Pfam" id="PF01842">
    <property type="entry name" value="ACT"/>
    <property type="match status" value="1"/>
</dbReference>
<sequence>MSACDGFAQCQLWRQKLQQGRQALAERYRQHSEPRDYLSRHAALIDTLLTGIWHALELGARASLVAVGGYGRGQLFPASDIDLLVLLPDNHDDALDETLSRFVGILWDIGLEVGHSVRTHGECLTEARADITVETTLLENRLLAGDPGLHGTLIAALEKTREPLRFLEGKLLEQQQRHNKNLAGTSNLEPNIKESPGGLRDLHTILWLARAIGLGSSWQMLVERDVITPSEARMLRVSERELERLRIELHLQARRREDRLIFDLQQQTAQAIGYADASARRASEEMMQAYYKASRTVSQLSGVLLPNLRALIFCPLPRVVRELDERFYTVNDLLGIRRPDVFEEDPGAILDAFLHLQRHPELTGMAPRTLRALWRARRHINERFRRQLRNRERFVQIFRESGLTHTLRRMNLYGVLGKYLPAFGRIIGRMQHDLFHAYTVDMHILMVVRNLRRLAVPAFNHEYPLLSRLIGDFERPETLYIAALFHDIAKGRGGDHSLLGTVDAAEFCQTHGLPFEDRELVVWLVREHLTMSAVAQKQDIYDPATVVAFAEIAATPRRLTALYLLTVADIRGTSPKVWNSWKAKLLEDLYHATLRVLEHGGQVDRESVVDERKAQARTELRLRAIPDGAETRLWQTLDTVYFLRHEASTIAWHARVLGRSVDSAEPVVRARLAATRDGIEVLVYTHDAPELFARICAFFGRTHYSIADARVHTTTQGYALDTFHVFIPEHHEDDYRDMINFIEFELAAALLRGDALPPPRGGRLDRHLRHFPIQPQVSLQPDDSPRRYVLSIVAGDRPGLLARVTALLSAYRFSVHSAKIMTLGSRVEDAFLLRADGADDDKTLLALEGELIAALQL</sequence>
<dbReference type="GO" id="GO:0006808">
    <property type="term" value="P:regulation of nitrogen utilization"/>
    <property type="evidence" value="ECO:0007669"/>
    <property type="project" value="UniProtKB-UniRule"/>
</dbReference>
<evidence type="ECO:0000256" key="7">
    <source>
        <dbReference type="HAMAP-Rule" id="MF_00277"/>
    </source>
</evidence>
<dbReference type="HAMAP" id="MF_00277">
    <property type="entry name" value="PII_uridylyl_transf"/>
    <property type="match status" value="1"/>
</dbReference>
<dbReference type="InterPro" id="IPR045865">
    <property type="entry name" value="ACT-like_dom_sf"/>
</dbReference>
<dbReference type="PANTHER" id="PTHR47320">
    <property type="entry name" value="BIFUNCTIONAL URIDYLYLTRANSFERASE/URIDYLYL-REMOVING ENZYME"/>
    <property type="match status" value="1"/>
</dbReference>
<evidence type="ECO:0000256" key="2">
    <source>
        <dbReference type="ARBA" id="ARBA00022695"/>
    </source>
</evidence>
<comment type="caution">
    <text evidence="7">Lacks conserved residue(s) required for the propagation of feature annotation.</text>
</comment>
<keyword evidence="5 7" id="KW-0460">Magnesium</keyword>
<dbReference type="InterPro" id="IPR006674">
    <property type="entry name" value="HD_domain"/>
</dbReference>
<dbReference type="AlphaFoldDB" id="A0A4T0V5N4"/>